<protein>
    <submittedName>
        <fullName evidence="1">DNA pilot protein</fullName>
    </submittedName>
</protein>
<sequence>MATAYTPQGAQWSPFSGGPAYSTANSGSTVYSNSGAARAAADASSAIDRAVGISQENNAWSASQAQLQRDWQVQQNQKAMDFSAAEAAKNRNWQEYMSNTAHQREIKDLKAAGLNPVLSAMGGNGAAVTSGATASGVTSSGSKGDTDTSANAAIAGLLGSFLNAQTQLQAMNTSAITNLAVADKYNAMSKYAADLSAQTQLTTTNINAAVSRYVSDNNLTGSLANAAATKIAATLHAEAQKYSADKGYLSSEHVANINAAVNKELKQMGIKSDFSLAYYFPDNAYQASSAVRESLHDMGINPFGSGIQNIIDEVLGDGRARGGFGGNRR</sequence>
<dbReference type="EMBL" id="PP511349">
    <property type="protein sequence ID" value="XCD03369.1"/>
    <property type="molecule type" value="Genomic_DNA"/>
</dbReference>
<evidence type="ECO:0000313" key="1">
    <source>
        <dbReference type="EMBL" id="XCD03369.1"/>
    </source>
</evidence>
<reference evidence="1" key="1">
    <citation type="submission" date="2024-03" db="EMBL/GenBank/DDBJ databases">
        <title>Diverse circular DNA viruses in blood, oral, and fecal samples of captive lemurs.</title>
        <authorList>
            <person name="Paietta E.N."/>
            <person name="Kraberger S."/>
            <person name="Lund M.C."/>
            <person name="Custer J.M."/>
            <person name="Vargas K.M."/>
            <person name="Ehmke E.E."/>
            <person name="Yoder A.D."/>
            <person name="Varsani A."/>
        </authorList>
    </citation>
    <scope>NUCLEOTIDE SEQUENCE</scope>
    <source>
        <strain evidence="1">Duke_18_57</strain>
    </source>
</reference>
<accession>A0AAU8AVI4</accession>
<name>A0AAU8AVI4_9VIRU</name>
<organism evidence="1">
    <name type="scientific">Dulem virus 188</name>
    <dbReference type="NCBI Taxonomy" id="3145665"/>
    <lineage>
        <taxon>Viruses</taxon>
        <taxon>Monodnaviria</taxon>
        <taxon>Sangervirae</taxon>
        <taxon>Phixviricota</taxon>
        <taxon>Malgrandaviricetes</taxon>
        <taxon>Petitvirales</taxon>
        <taxon>Microviridae</taxon>
        <taxon>Microvirus</taxon>
    </lineage>
</organism>
<proteinExistence type="predicted"/>